<dbReference type="Pfam" id="PF01476">
    <property type="entry name" value="LysM"/>
    <property type="match status" value="1"/>
</dbReference>
<dbReference type="Gene3D" id="3.30.60.10">
    <property type="entry name" value="Endochitinase-like"/>
    <property type="match status" value="1"/>
</dbReference>
<comment type="caution">
    <text evidence="15">The sequence shown here is derived from an EMBL/GenBank/DDBJ whole genome shotgun (WGS) entry which is preliminary data.</text>
</comment>
<evidence type="ECO:0000256" key="11">
    <source>
        <dbReference type="SAM" id="SignalP"/>
    </source>
</evidence>
<evidence type="ECO:0000313" key="16">
    <source>
        <dbReference type="Proteomes" id="UP000186955"/>
    </source>
</evidence>
<evidence type="ECO:0000256" key="9">
    <source>
        <dbReference type="PROSITE-ProRule" id="PRU00261"/>
    </source>
</evidence>
<dbReference type="PROSITE" id="PS51782">
    <property type="entry name" value="LYSM"/>
    <property type="match status" value="2"/>
</dbReference>
<dbReference type="SUPFAM" id="SSF51445">
    <property type="entry name" value="(Trans)glycosidases"/>
    <property type="match status" value="1"/>
</dbReference>
<protein>
    <submittedName>
        <fullName evidence="15">Killer toxin subunits alpha/beta</fullName>
    </submittedName>
</protein>
<dbReference type="GO" id="GO:0006032">
    <property type="term" value="P:chitin catabolic process"/>
    <property type="evidence" value="ECO:0007669"/>
    <property type="project" value="UniProtKB-KW"/>
</dbReference>
<feature type="signal peptide" evidence="11">
    <location>
        <begin position="1"/>
        <end position="25"/>
    </location>
</feature>
<dbReference type="PANTHER" id="PTHR47700">
    <property type="entry name" value="V CHITINASE, PUTATIVE (AFU_ORTHOLOGUE AFUA_6G13720)-RELATED"/>
    <property type="match status" value="1"/>
</dbReference>
<evidence type="ECO:0000256" key="3">
    <source>
        <dbReference type="ARBA" id="ARBA00022801"/>
    </source>
</evidence>
<dbReference type="Gene3D" id="3.20.20.80">
    <property type="entry name" value="Glycosidases"/>
    <property type="match status" value="1"/>
</dbReference>
<dbReference type="GO" id="GO:0000272">
    <property type="term" value="P:polysaccharide catabolic process"/>
    <property type="evidence" value="ECO:0007669"/>
    <property type="project" value="UniProtKB-KW"/>
</dbReference>
<evidence type="ECO:0000256" key="1">
    <source>
        <dbReference type="ARBA" id="ARBA00000822"/>
    </source>
</evidence>
<feature type="domain" description="GH18" evidence="14">
    <location>
        <begin position="533"/>
        <end position="670"/>
    </location>
</feature>
<feature type="domain" description="Chitin-binding type-1" evidence="12">
    <location>
        <begin position="452"/>
        <end position="521"/>
    </location>
</feature>
<keyword evidence="8" id="KW-0624">Polysaccharide degradation</keyword>
<evidence type="ECO:0000256" key="8">
    <source>
        <dbReference type="ARBA" id="ARBA00023326"/>
    </source>
</evidence>
<feature type="disulfide bond" evidence="9">
    <location>
        <begin position="481"/>
        <end position="495"/>
    </location>
</feature>
<dbReference type="AlphaFoldDB" id="A0A1Q5UP86"/>
<organism evidence="15 16">
    <name type="scientific">Penicillium subrubescens</name>
    <dbReference type="NCBI Taxonomy" id="1316194"/>
    <lineage>
        <taxon>Eukaryota</taxon>
        <taxon>Fungi</taxon>
        <taxon>Dikarya</taxon>
        <taxon>Ascomycota</taxon>
        <taxon>Pezizomycotina</taxon>
        <taxon>Eurotiomycetes</taxon>
        <taxon>Eurotiomycetidae</taxon>
        <taxon>Eurotiales</taxon>
        <taxon>Aspergillaceae</taxon>
        <taxon>Penicillium</taxon>
    </lineage>
</organism>
<accession>A0A1Q5UP86</accession>
<sequence length="670" mass="72184">MRWHSPRPWALLAVILASFFLDVQAGQDVNGKPVLKFGDAVPIDSPNTYYSDLHPCPQACLGSKPESWTVYPSVERLAFCNQPMLFSMAIHNPVGSDGTTVKIRACTAGTESDANTTINSLFANKTTNHPTRIKRDKKETCQNFQAGETVIPLKFSQQGSNTGKLDGTTAVLDCLQSYMEKGSPCQDQPTLFAYSNGTVAGVYVGSSFDRMSLASITSSLSQHVSTNGASETMIAQLCGDKRNANHVLGIAIDTTGNIATVQNALVSWTRHGQCVEGLKSSAIWYNVKVWESTVDLKPLFSINNTTLRSSTQRNSSALHRRADCTTITVVANDGCDTLASRCGISSADFTTYNSADDTFCSNLVPSQRVCCTAGTLPDISPKPNADGSCATYLTTDNDNCDALAAEYGLTVDKLEEYNKGTTWGWNGCSNLFTGVNICLSSGTPPMPAPIDNAVCGPTKPGTFAISGVDLANLNPCPLNACCNIWGQCGVSADFCNPERGPEGNPGTSPPGTAGCISSCGTAVVKSDTPPAQYGRVGYYESWNYDRGCLFQRAINANTDGTYTHIHWSFANINTADWTVVIDDPDNQWEQFKSLGVKRVVSFGGWSFSNDQPTYDILREAMSPANRGTFTQNLANFLTSEGIDGIDFDWEYPGVSALPLSYDNDNLDKRV</sequence>
<dbReference type="PROSITE" id="PS01095">
    <property type="entry name" value="GH18_1"/>
    <property type="match status" value="1"/>
</dbReference>
<keyword evidence="16" id="KW-1185">Reference proteome</keyword>
<dbReference type="STRING" id="1316194.A0A1Q5UP86"/>
<dbReference type="InterPro" id="IPR018392">
    <property type="entry name" value="LysM"/>
</dbReference>
<keyword evidence="4" id="KW-0146">Chitin degradation</keyword>
<feature type="domain" description="LysM" evidence="13">
    <location>
        <begin position="390"/>
        <end position="439"/>
    </location>
</feature>
<name>A0A1Q5UP86_9EURO</name>
<dbReference type="GO" id="GO:0008843">
    <property type="term" value="F:endochitinase activity"/>
    <property type="evidence" value="ECO:0007669"/>
    <property type="project" value="UniProtKB-EC"/>
</dbReference>
<keyword evidence="7 10" id="KW-0326">Glycosidase</keyword>
<dbReference type="EMBL" id="MNBE01000104">
    <property type="protein sequence ID" value="OKP14297.1"/>
    <property type="molecule type" value="Genomic_DNA"/>
</dbReference>
<feature type="domain" description="LysM" evidence="13">
    <location>
        <begin position="325"/>
        <end position="371"/>
    </location>
</feature>
<feature type="disulfide bond" evidence="9">
    <location>
        <begin position="515"/>
        <end position="519"/>
    </location>
</feature>
<dbReference type="InterPro" id="IPR036779">
    <property type="entry name" value="LysM_dom_sf"/>
</dbReference>
<keyword evidence="6" id="KW-0119">Carbohydrate metabolism</keyword>
<keyword evidence="2 9" id="KW-0147">Chitin-binding</keyword>
<gene>
    <name evidence="15" type="ORF">PENSUB_60</name>
</gene>
<dbReference type="Pfam" id="PF00704">
    <property type="entry name" value="Glyco_hydro_18"/>
    <property type="match status" value="1"/>
</dbReference>
<comment type="catalytic activity">
    <reaction evidence="1">
        <text>Random endo-hydrolysis of N-acetyl-beta-D-glucosaminide (1-&gt;4)-beta-linkages in chitin and chitodextrins.</text>
        <dbReference type="EC" id="3.2.1.14"/>
    </reaction>
</comment>
<dbReference type="GO" id="GO:0008061">
    <property type="term" value="F:chitin binding"/>
    <property type="evidence" value="ECO:0007669"/>
    <property type="project" value="UniProtKB-UniRule"/>
</dbReference>
<dbReference type="InterPro" id="IPR001223">
    <property type="entry name" value="Glyco_hydro18_cat"/>
</dbReference>
<dbReference type="SUPFAM" id="SSF57016">
    <property type="entry name" value="Plant lectins/antimicrobial peptides"/>
    <property type="match status" value="1"/>
</dbReference>
<keyword evidence="5" id="KW-0843">Virulence</keyword>
<proteinExistence type="predicted"/>
<evidence type="ECO:0000259" key="13">
    <source>
        <dbReference type="PROSITE" id="PS51782"/>
    </source>
</evidence>
<dbReference type="SMART" id="SM00257">
    <property type="entry name" value="LysM"/>
    <property type="match status" value="2"/>
</dbReference>
<dbReference type="InterPro" id="IPR001579">
    <property type="entry name" value="Glyco_hydro_18_chit_AS"/>
</dbReference>
<evidence type="ECO:0000256" key="4">
    <source>
        <dbReference type="ARBA" id="ARBA00023024"/>
    </source>
</evidence>
<feature type="chain" id="PRO_5012389134" evidence="11">
    <location>
        <begin position="26"/>
        <end position="670"/>
    </location>
</feature>
<dbReference type="Proteomes" id="UP000186955">
    <property type="component" value="Unassembled WGS sequence"/>
</dbReference>
<reference evidence="15 16" key="1">
    <citation type="submission" date="2016-10" db="EMBL/GenBank/DDBJ databases">
        <title>Genome sequence of the ascomycete fungus Penicillium subrubescens.</title>
        <authorList>
            <person name="De Vries R.P."/>
            <person name="Peng M."/>
            <person name="Dilokpimol A."/>
            <person name="Hilden K."/>
            <person name="Makela M.R."/>
            <person name="Grigoriev I."/>
            <person name="Riley R."/>
            <person name="Granchi Z."/>
        </authorList>
    </citation>
    <scope>NUCLEOTIDE SEQUENCE [LARGE SCALE GENOMIC DNA]</scope>
    <source>
        <strain evidence="15 16">CBS 132785</strain>
    </source>
</reference>
<dbReference type="InterPro" id="IPR036861">
    <property type="entry name" value="Endochitinase-like_sf"/>
</dbReference>
<dbReference type="InterPro" id="IPR001002">
    <property type="entry name" value="Chitin-bd_1"/>
</dbReference>
<evidence type="ECO:0000256" key="2">
    <source>
        <dbReference type="ARBA" id="ARBA00022669"/>
    </source>
</evidence>
<evidence type="ECO:0000256" key="10">
    <source>
        <dbReference type="RuleBase" id="RU000489"/>
    </source>
</evidence>
<dbReference type="InterPro" id="IPR017853">
    <property type="entry name" value="GH"/>
</dbReference>
<comment type="caution">
    <text evidence="9">Lacks conserved residue(s) required for the propagation of feature annotation.</text>
</comment>
<evidence type="ECO:0000256" key="7">
    <source>
        <dbReference type="ARBA" id="ARBA00023295"/>
    </source>
</evidence>
<evidence type="ECO:0000256" key="6">
    <source>
        <dbReference type="ARBA" id="ARBA00023277"/>
    </source>
</evidence>
<dbReference type="Gene3D" id="3.10.350.10">
    <property type="entry name" value="LysM domain"/>
    <property type="match status" value="2"/>
</dbReference>
<keyword evidence="3 10" id="KW-0378">Hydrolase</keyword>
<dbReference type="PROSITE" id="PS50941">
    <property type="entry name" value="CHIT_BIND_I_2"/>
    <property type="match status" value="1"/>
</dbReference>
<keyword evidence="11" id="KW-0732">Signal</keyword>
<dbReference type="PROSITE" id="PS51910">
    <property type="entry name" value="GH18_2"/>
    <property type="match status" value="1"/>
</dbReference>
<evidence type="ECO:0000259" key="12">
    <source>
        <dbReference type="PROSITE" id="PS50941"/>
    </source>
</evidence>
<evidence type="ECO:0000313" key="15">
    <source>
        <dbReference type="EMBL" id="OKP14297.1"/>
    </source>
</evidence>
<keyword evidence="9" id="KW-1015">Disulfide bond</keyword>
<dbReference type="InterPro" id="IPR053214">
    <property type="entry name" value="LysM12-like"/>
</dbReference>
<dbReference type="CDD" id="cd00035">
    <property type="entry name" value="ChtBD1"/>
    <property type="match status" value="1"/>
</dbReference>
<evidence type="ECO:0000256" key="5">
    <source>
        <dbReference type="ARBA" id="ARBA00023026"/>
    </source>
</evidence>
<evidence type="ECO:0000259" key="14">
    <source>
        <dbReference type="PROSITE" id="PS51910"/>
    </source>
</evidence>
<dbReference type="PANTHER" id="PTHR47700:SF2">
    <property type="entry name" value="CHITINASE"/>
    <property type="match status" value="1"/>
</dbReference>
<feature type="disulfide bond" evidence="9">
    <location>
        <begin position="476"/>
        <end position="488"/>
    </location>
</feature>